<gene>
    <name evidence="1" type="ORF">NDU88_000458</name>
</gene>
<dbReference type="Proteomes" id="UP001066276">
    <property type="component" value="Chromosome 2_1"/>
</dbReference>
<name>A0AAV7V925_PLEWA</name>
<evidence type="ECO:0000313" key="1">
    <source>
        <dbReference type="EMBL" id="KAJ1196592.1"/>
    </source>
</evidence>
<reference evidence="1" key="1">
    <citation type="journal article" date="2022" name="bioRxiv">
        <title>Sequencing and chromosome-scale assembly of the giantPleurodeles waltlgenome.</title>
        <authorList>
            <person name="Brown T."/>
            <person name="Elewa A."/>
            <person name="Iarovenko S."/>
            <person name="Subramanian E."/>
            <person name="Araus A.J."/>
            <person name="Petzold A."/>
            <person name="Susuki M."/>
            <person name="Suzuki K.-i.T."/>
            <person name="Hayashi T."/>
            <person name="Toyoda A."/>
            <person name="Oliveira C."/>
            <person name="Osipova E."/>
            <person name="Leigh N.D."/>
            <person name="Simon A."/>
            <person name="Yun M.H."/>
        </authorList>
    </citation>
    <scope>NUCLEOTIDE SEQUENCE</scope>
    <source>
        <strain evidence="1">20211129_DDA</strain>
        <tissue evidence="1">Liver</tissue>
    </source>
</reference>
<organism evidence="1 2">
    <name type="scientific">Pleurodeles waltl</name>
    <name type="common">Iberian ribbed newt</name>
    <dbReference type="NCBI Taxonomy" id="8319"/>
    <lineage>
        <taxon>Eukaryota</taxon>
        <taxon>Metazoa</taxon>
        <taxon>Chordata</taxon>
        <taxon>Craniata</taxon>
        <taxon>Vertebrata</taxon>
        <taxon>Euteleostomi</taxon>
        <taxon>Amphibia</taxon>
        <taxon>Batrachia</taxon>
        <taxon>Caudata</taxon>
        <taxon>Salamandroidea</taxon>
        <taxon>Salamandridae</taxon>
        <taxon>Pleurodelinae</taxon>
        <taxon>Pleurodeles</taxon>
    </lineage>
</organism>
<accession>A0AAV7V925</accession>
<protein>
    <submittedName>
        <fullName evidence="1">Uncharacterized protein</fullName>
    </submittedName>
</protein>
<dbReference type="EMBL" id="JANPWB010000003">
    <property type="protein sequence ID" value="KAJ1196592.1"/>
    <property type="molecule type" value="Genomic_DNA"/>
</dbReference>
<proteinExistence type="predicted"/>
<evidence type="ECO:0000313" key="2">
    <source>
        <dbReference type="Proteomes" id="UP001066276"/>
    </source>
</evidence>
<sequence>MHRAPTSIAGRGCRGAPWHTCPGLRVGGSCGCPGTLGRAPTRPVILGASPAPSRQFYFTPCRSMSWGCSDMRALQRCATRNEDACGRARLALCTPSGFPGDQRAAPAHTTGTQRRALTFV</sequence>
<dbReference type="AlphaFoldDB" id="A0AAV7V925"/>
<keyword evidence="2" id="KW-1185">Reference proteome</keyword>
<comment type="caution">
    <text evidence="1">The sequence shown here is derived from an EMBL/GenBank/DDBJ whole genome shotgun (WGS) entry which is preliminary data.</text>
</comment>